<dbReference type="HAMAP" id="MF_00265">
    <property type="entry name" value="VapC_Nob1"/>
    <property type="match status" value="1"/>
</dbReference>
<evidence type="ECO:0000256" key="4">
    <source>
        <dbReference type="ARBA" id="ARBA00022723"/>
    </source>
</evidence>
<dbReference type="InterPro" id="IPR050556">
    <property type="entry name" value="Type_II_TA_system_RNase"/>
</dbReference>
<dbReference type="GO" id="GO:0016787">
    <property type="term" value="F:hydrolase activity"/>
    <property type="evidence" value="ECO:0007669"/>
    <property type="project" value="UniProtKB-KW"/>
</dbReference>
<keyword evidence="4 8" id="KW-0479">Metal-binding</keyword>
<dbReference type="GO" id="GO:0004540">
    <property type="term" value="F:RNA nuclease activity"/>
    <property type="evidence" value="ECO:0007669"/>
    <property type="project" value="InterPro"/>
</dbReference>
<comment type="similarity">
    <text evidence="7 8">Belongs to the PINc/VapC protein family.</text>
</comment>
<reference evidence="11" key="1">
    <citation type="submission" date="2016-09" db="EMBL/GenBank/DDBJ databases">
        <authorList>
            <person name="Varghese N."/>
            <person name="Submissions S."/>
        </authorList>
    </citation>
    <scope>NUCLEOTIDE SEQUENCE [LARGE SCALE GENOMIC DNA]</scope>
    <source>
        <strain evidence="11">ANC 4466</strain>
    </source>
</reference>
<feature type="binding site" evidence="8">
    <location>
        <position position="5"/>
    </location>
    <ligand>
        <name>Mg(2+)</name>
        <dbReference type="ChEBI" id="CHEBI:18420"/>
    </ligand>
</feature>
<protein>
    <recommendedName>
        <fullName evidence="8">Ribonuclease VapC</fullName>
        <shortName evidence="8">RNase VapC</shortName>
        <ecNumber evidence="8">3.1.-.-</ecNumber>
    </recommendedName>
    <alternativeName>
        <fullName evidence="8">Toxin VapC</fullName>
    </alternativeName>
</protein>
<evidence type="ECO:0000256" key="8">
    <source>
        <dbReference type="HAMAP-Rule" id="MF_00265"/>
    </source>
</evidence>
<comment type="cofactor">
    <cofactor evidence="1 8">
        <name>Mg(2+)</name>
        <dbReference type="ChEBI" id="CHEBI:18420"/>
    </cofactor>
</comment>
<evidence type="ECO:0000256" key="7">
    <source>
        <dbReference type="ARBA" id="ARBA00038093"/>
    </source>
</evidence>
<dbReference type="Proteomes" id="UP000219042">
    <property type="component" value="Unassembled WGS sequence"/>
</dbReference>
<proteinExistence type="inferred from homology"/>
<dbReference type="OrthoDB" id="9804823at2"/>
<dbReference type="AlphaFoldDB" id="A0A240E812"/>
<dbReference type="InterPro" id="IPR002716">
    <property type="entry name" value="PIN_dom"/>
</dbReference>
<dbReference type="InterPro" id="IPR022907">
    <property type="entry name" value="VapC_family"/>
</dbReference>
<feature type="domain" description="PIN" evidence="9">
    <location>
        <begin position="2"/>
        <end position="117"/>
    </location>
</feature>
<keyword evidence="5 8" id="KW-0378">Hydrolase</keyword>
<accession>A0A240E812</accession>
<organism evidence="10 11">
    <name type="scientific">Acinetobacter puyangensis</name>
    <dbReference type="NCBI Taxonomy" id="1096779"/>
    <lineage>
        <taxon>Bacteria</taxon>
        <taxon>Pseudomonadati</taxon>
        <taxon>Pseudomonadota</taxon>
        <taxon>Gammaproteobacteria</taxon>
        <taxon>Moraxellales</taxon>
        <taxon>Moraxellaceae</taxon>
        <taxon>Acinetobacter</taxon>
    </lineage>
</organism>
<keyword evidence="6 8" id="KW-0460">Magnesium</keyword>
<evidence type="ECO:0000313" key="10">
    <source>
        <dbReference type="EMBL" id="SNX44706.1"/>
    </source>
</evidence>
<gene>
    <name evidence="8" type="primary">vapC</name>
    <name evidence="10" type="ORF">SAMN05421731_10457</name>
</gene>
<comment type="function">
    <text evidence="8">Toxic component of a toxin-antitoxin (TA) system. An RNase.</text>
</comment>
<dbReference type="Gene3D" id="3.40.50.1010">
    <property type="entry name" value="5'-nuclease"/>
    <property type="match status" value="1"/>
</dbReference>
<dbReference type="EMBL" id="OANT01000004">
    <property type="protein sequence ID" value="SNX44706.1"/>
    <property type="molecule type" value="Genomic_DNA"/>
</dbReference>
<dbReference type="PANTHER" id="PTHR33653">
    <property type="entry name" value="RIBONUCLEASE VAPC2"/>
    <property type="match status" value="1"/>
</dbReference>
<sequence>MYLLDTNVISELRKPKPHGAVLAWIQSIEDKNLFLSVVTIGEIQAGIEITREHDAYKAEQIELWLNAVADTYNTLPMTTDIFRAWAKLMHRTSDTLYEDAMIAATAKVHDLTVVTHNIADFKGFGVKLFNPFDHILL</sequence>
<evidence type="ECO:0000256" key="3">
    <source>
        <dbReference type="ARBA" id="ARBA00022722"/>
    </source>
</evidence>
<keyword evidence="8" id="KW-0800">Toxin</keyword>
<dbReference type="PANTHER" id="PTHR33653:SF1">
    <property type="entry name" value="RIBONUCLEASE VAPC2"/>
    <property type="match status" value="1"/>
</dbReference>
<dbReference type="Pfam" id="PF01850">
    <property type="entry name" value="PIN"/>
    <property type="match status" value="1"/>
</dbReference>
<evidence type="ECO:0000256" key="1">
    <source>
        <dbReference type="ARBA" id="ARBA00001946"/>
    </source>
</evidence>
<dbReference type="EC" id="3.1.-.-" evidence="8"/>
<evidence type="ECO:0000313" key="11">
    <source>
        <dbReference type="Proteomes" id="UP000219042"/>
    </source>
</evidence>
<keyword evidence="11" id="KW-1185">Reference proteome</keyword>
<evidence type="ECO:0000256" key="5">
    <source>
        <dbReference type="ARBA" id="ARBA00022801"/>
    </source>
</evidence>
<dbReference type="SUPFAM" id="SSF88723">
    <property type="entry name" value="PIN domain-like"/>
    <property type="match status" value="1"/>
</dbReference>
<name>A0A240E812_9GAMM</name>
<evidence type="ECO:0000259" key="9">
    <source>
        <dbReference type="Pfam" id="PF01850"/>
    </source>
</evidence>
<keyword evidence="2 8" id="KW-1277">Toxin-antitoxin system</keyword>
<evidence type="ECO:0000256" key="6">
    <source>
        <dbReference type="ARBA" id="ARBA00022842"/>
    </source>
</evidence>
<dbReference type="GO" id="GO:0090729">
    <property type="term" value="F:toxin activity"/>
    <property type="evidence" value="ECO:0007669"/>
    <property type="project" value="UniProtKB-KW"/>
</dbReference>
<dbReference type="InterPro" id="IPR029060">
    <property type="entry name" value="PIN-like_dom_sf"/>
</dbReference>
<dbReference type="GO" id="GO:0000287">
    <property type="term" value="F:magnesium ion binding"/>
    <property type="evidence" value="ECO:0007669"/>
    <property type="project" value="UniProtKB-UniRule"/>
</dbReference>
<dbReference type="CDD" id="cd18746">
    <property type="entry name" value="PIN_VapC4-5_FitB-like"/>
    <property type="match status" value="1"/>
</dbReference>
<evidence type="ECO:0000256" key="2">
    <source>
        <dbReference type="ARBA" id="ARBA00022649"/>
    </source>
</evidence>
<feature type="binding site" evidence="8">
    <location>
        <position position="99"/>
    </location>
    <ligand>
        <name>Mg(2+)</name>
        <dbReference type="ChEBI" id="CHEBI:18420"/>
    </ligand>
</feature>
<keyword evidence="3 8" id="KW-0540">Nuclease</keyword>